<dbReference type="Proteomes" id="UP000199645">
    <property type="component" value="Unassembled WGS sequence"/>
</dbReference>
<organism evidence="1 2">
    <name type="scientific">Actinoplanes philippinensis</name>
    <dbReference type="NCBI Taxonomy" id="35752"/>
    <lineage>
        <taxon>Bacteria</taxon>
        <taxon>Bacillati</taxon>
        <taxon>Actinomycetota</taxon>
        <taxon>Actinomycetes</taxon>
        <taxon>Micromonosporales</taxon>
        <taxon>Micromonosporaceae</taxon>
        <taxon>Actinoplanes</taxon>
    </lineage>
</organism>
<dbReference type="OrthoDB" id="292843at2"/>
<gene>
    <name evidence="1" type="ORF">SAMN05421541_10424</name>
</gene>
<dbReference type="InterPro" id="IPR011989">
    <property type="entry name" value="ARM-like"/>
</dbReference>
<dbReference type="SUPFAM" id="SSF48371">
    <property type="entry name" value="ARM repeat"/>
    <property type="match status" value="1"/>
</dbReference>
<name>A0A1I2DWP1_9ACTN</name>
<sequence>MIDWAALRHAYGPAVDVPGNLAALRSPDGQRRLEAFGELYASITHQGNRYSASAAAVPALLELVADPAAPDRDLVLYLLGRIAVGDDAAWLPGGVRRADLDADEGKAYDAVGAGLPLLDTLTADPELADSAAYLLGWYPGRPESVPVLAALHTPTAVVALGLVGRPEGVPIAERALTGERPLMRWAAAVALARLRGEDPSGELLRWAAGGRDRAGVDGADTVAYLGGDLGGLALLSLESIGGDVLDPALDRLQHVSAEPALTTIGVLLRQAFPRGPVAAGTPFGRLTARQQRVVRALAGTPSAWRYDDAEFVNVSLLVSDYGLPHGRERLAAYAR</sequence>
<reference evidence="1 2" key="1">
    <citation type="submission" date="2016-10" db="EMBL/GenBank/DDBJ databases">
        <authorList>
            <person name="de Groot N.N."/>
        </authorList>
    </citation>
    <scope>NUCLEOTIDE SEQUENCE [LARGE SCALE GENOMIC DNA]</scope>
    <source>
        <strain evidence="1 2">DSM 43019</strain>
    </source>
</reference>
<evidence type="ECO:0008006" key="3">
    <source>
        <dbReference type="Google" id="ProtNLM"/>
    </source>
</evidence>
<proteinExistence type="predicted"/>
<evidence type="ECO:0000313" key="1">
    <source>
        <dbReference type="EMBL" id="SFE84897.1"/>
    </source>
</evidence>
<dbReference type="EMBL" id="FONV01000004">
    <property type="protein sequence ID" value="SFE84897.1"/>
    <property type="molecule type" value="Genomic_DNA"/>
</dbReference>
<dbReference type="RefSeq" id="WP_143133683.1">
    <property type="nucleotide sequence ID" value="NZ_BOMT01000034.1"/>
</dbReference>
<dbReference type="AlphaFoldDB" id="A0A1I2DWP1"/>
<protein>
    <recommendedName>
        <fullName evidence="3">HEAT repeat-containing protein</fullName>
    </recommendedName>
</protein>
<dbReference type="InterPro" id="IPR016024">
    <property type="entry name" value="ARM-type_fold"/>
</dbReference>
<accession>A0A1I2DWP1</accession>
<dbReference type="Gene3D" id="1.25.10.10">
    <property type="entry name" value="Leucine-rich Repeat Variant"/>
    <property type="match status" value="1"/>
</dbReference>
<keyword evidence="2" id="KW-1185">Reference proteome</keyword>
<dbReference type="STRING" id="35752.SAMN05421541_10424"/>
<evidence type="ECO:0000313" key="2">
    <source>
        <dbReference type="Proteomes" id="UP000199645"/>
    </source>
</evidence>